<dbReference type="PROSITE" id="PS50231">
    <property type="entry name" value="RICIN_B_LECTIN"/>
    <property type="match status" value="1"/>
</dbReference>
<proteinExistence type="predicted"/>
<comment type="caution">
    <text evidence="2">The sequence shown here is derived from an EMBL/GenBank/DDBJ whole genome shotgun (WGS) entry which is preliminary data.</text>
</comment>
<accession>A0A8S3YR40</accession>
<evidence type="ECO:0000313" key="2">
    <source>
        <dbReference type="EMBL" id="CAG5117972.1"/>
    </source>
</evidence>
<keyword evidence="1" id="KW-1015">Disulfide bond</keyword>
<dbReference type="Gene3D" id="3.90.550.10">
    <property type="entry name" value="Spore Coat Polysaccharide Biosynthesis Protein SpsA, Chain A"/>
    <property type="match status" value="1"/>
</dbReference>
<dbReference type="EMBL" id="CAJHNH020000480">
    <property type="protein sequence ID" value="CAG5117972.1"/>
    <property type="molecule type" value="Genomic_DNA"/>
</dbReference>
<dbReference type="InterPro" id="IPR029044">
    <property type="entry name" value="Nucleotide-diphossugar_trans"/>
</dbReference>
<dbReference type="GO" id="GO:0006493">
    <property type="term" value="P:protein O-linked glycosylation"/>
    <property type="evidence" value="ECO:0007669"/>
    <property type="project" value="TreeGrafter"/>
</dbReference>
<keyword evidence="3" id="KW-1185">Reference proteome</keyword>
<dbReference type="AlphaFoldDB" id="A0A8S3YR40"/>
<organism evidence="2 3">
    <name type="scientific">Candidula unifasciata</name>
    <dbReference type="NCBI Taxonomy" id="100452"/>
    <lineage>
        <taxon>Eukaryota</taxon>
        <taxon>Metazoa</taxon>
        <taxon>Spiralia</taxon>
        <taxon>Lophotrochozoa</taxon>
        <taxon>Mollusca</taxon>
        <taxon>Gastropoda</taxon>
        <taxon>Heterobranchia</taxon>
        <taxon>Euthyneura</taxon>
        <taxon>Panpulmonata</taxon>
        <taxon>Eupulmonata</taxon>
        <taxon>Stylommatophora</taxon>
        <taxon>Helicina</taxon>
        <taxon>Helicoidea</taxon>
        <taxon>Geomitridae</taxon>
        <taxon>Candidula</taxon>
    </lineage>
</organism>
<sequence>MIPFSLTDDVIITTNTNLSRTFTETVEEFVDLCPVCRLLFLPGTIYKQWNEAAKFARSKYLVFLDARISFSNNSLQAMIRCLQGGDNNTVVSPQLRLRYADGRGHNVGLSINEISWDLGVSRGAVSYQLLQTAHKFGDGCVNQTAIFKEVFGIRKRFFADLGGFDILTDASGGEHVTFSLKVLSCHGNIVTSLCSTAYLTIANNAGRLDNRKSPKSSVLEDYHNPTFDTNHTSILAYYIAGSKPWLDTFSTKYYTCALSRRIPANIQTTLFRKPSRFTQTSISNRMTFDLNRYLNSRYGYYGYNFKQSLMKSKCQVGHFRYIITQRQRQMRPPTKFATFYGYIRTLDGMYAFGRPVEIPGSDTELPELGVHFQKQIALIPEQGTFILTRNTSLWIGPFSFTNGAFIYNNIWCLTVSTSFSLTLQKCLKGDANQLFTFSNNIITLLGLPANCVGARRSSNVSSEIVLSSCSDQNRLRHFKLDIEFFEKCIK</sequence>
<dbReference type="OrthoDB" id="6082660at2759"/>
<gene>
    <name evidence="2" type="ORF">CUNI_LOCUS3530</name>
</gene>
<dbReference type="Proteomes" id="UP000678393">
    <property type="component" value="Unassembled WGS sequence"/>
</dbReference>
<dbReference type="PANTHER" id="PTHR11675">
    <property type="entry name" value="N-ACETYLGALACTOSAMINYLTRANSFERASE"/>
    <property type="match status" value="1"/>
</dbReference>
<dbReference type="SUPFAM" id="SSF53448">
    <property type="entry name" value="Nucleotide-diphospho-sugar transferases"/>
    <property type="match status" value="1"/>
</dbReference>
<dbReference type="GO" id="GO:0005794">
    <property type="term" value="C:Golgi apparatus"/>
    <property type="evidence" value="ECO:0007669"/>
    <property type="project" value="TreeGrafter"/>
</dbReference>
<evidence type="ECO:0008006" key="4">
    <source>
        <dbReference type="Google" id="ProtNLM"/>
    </source>
</evidence>
<dbReference type="PANTHER" id="PTHR11675:SF131">
    <property type="entry name" value="POLYPEPTIDE N-ACETYLGALACTOSAMINYLTRANSFERASE 9-RELATED"/>
    <property type="match status" value="1"/>
</dbReference>
<evidence type="ECO:0000256" key="1">
    <source>
        <dbReference type="ARBA" id="ARBA00023157"/>
    </source>
</evidence>
<name>A0A8S3YR40_9EUPU</name>
<protein>
    <recommendedName>
        <fullName evidence="4">Ricin B lectin domain-containing protein</fullName>
    </recommendedName>
</protein>
<evidence type="ECO:0000313" key="3">
    <source>
        <dbReference type="Proteomes" id="UP000678393"/>
    </source>
</evidence>
<reference evidence="2" key="1">
    <citation type="submission" date="2021-04" db="EMBL/GenBank/DDBJ databases">
        <authorList>
            <consortium name="Molecular Ecology Group"/>
        </authorList>
    </citation>
    <scope>NUCLEOTIDE SEQUENCE</scope>
</reference>
<dbReference type="GO" id="GO:0004653">
    <property type="term" value="F:polypeptide N-acetylgalactosaminyltransferase activity"/>
    <property type="evidence" value="ECO:0007669"/>
    <property type="project" value="TreeGrafter"/>
</dbReference>